<dbReference type="EMBL" id="LT906435">
    <property type="protein sequence ID" value="SNU88692.1"/>
    <property type="molecule type" value="Genomic_DNA"/>
</dbReference>
<organism evidence="1 2">
    <name type="scientific">Pandoraea sputorum</name>
    <dbReference type="NCBI Taxonomy" id="93222"/>
    <lineage>
        <taxon>Bacteria</taxon>
        <taxon>Pseudomonadati</taxon>
        <taxon>Pseudomonadota</taxon>
        <taxon>Betaproteobacteria</taxon>
        <taxon>Burkholderiales</taxon>
        <taxon>Burkholderiaceae</taxon>
        <taxon>Pandoraea</taxon>
    </lineage>
</organism>
<sequence>MYRARRNGKTYVFIHQSSKKPNTRRFRVNEKAVPICTGTAIFHHSVTY</sequence>
<evidence type="ECO:0000313" key="2">
    <source>
        <dbReference type="Proteomes" id="UP000215126"/>
    </source>
</evidence>
<reference evidence="1 2" key="1">
    <citation type="submission" date="2017-06" db="EMBL/GenBank/DDBJ databases">
        <authorList>
            <consortium name="Pathogen Informatics"/>
        </authorList>
    </citation>
    <scope>NUCLEOTIDE SEQUENCE [LARGE SCALE GENOMIC DNA]</scope>
    <source>
        <strain evidence="1 2">NCTC13161</strain>
    </source>
</reference>
<gene>
    <name evidence="1" type="ORF">SAMEA4530655_04363</name>
</gene>
<dbReference type="AlphaFoldDB" id="A0A239STY9"/>
<name>A0A239STY9_9BURK</name>
<dbReference type="Proteomes" id="UP000215126">
    <property type="component" value="Chromosome 1"/>
</dbReference>
<keyword evidence="2" id="KW-1185">Reference proteome</keyword>
<evidence type="ECO:0000313" key="1">
    <source>
        <dbReference type="EMBL" id="SNU88692.1"/>
    </source>
</evidence>
<proteinExistence type="predicted"/>
<accession>A0A239STY9</accession>
<protein>
    <submittedName>
        <fullName evidence="1">Uncharacterized protein</fullName>
    </submittedName>
</protein>